<feature type="region of interest" description="Disordered" evidence="1">
    <location>
        <begin position="26"/>
        <end position="70"/>
    </location>
</feature>
<feature type="compositionally biased region" description="Polar residues" evidence="1">
    <location>
        <begin position="130"/>
        <end position="139"/>
    </location>
</feature>
<name>A0AAV8Q9S8_ENSVE</name>
<reference evidence="2 3" key="1">
    <citation type="submission" date="2022-12" db="EMBL/GenBank/DDBJ databases">
        <title>Chromosome-scale assembly of the Ensete ventricosum genome.</title>
        <authorList>
            <person name="Dussert Y."/>
            <person name="Stocks J."/>
            <person name="Wendawek A."/>
            <person name="Woldeyes F."/>
            <person name="Nichols R.A."/>
            <person name="Borrell J.S."/>
        </authorList>
    </citation>
    <scope>NUCLEOTIDE SEQUENCE [LARGE SCALE GENOMIC DNA]</scope>
    <source>
        <strain evidence="3">cv. Maze</strain>
        <tissue evidence="2">Seeds</tissue>
    </source>
</reference>
<protein>
    <recommendedName>
        <fullName evidence="4">Aminotransferase-like plant mobile domain-containing protein</fullName>
    </recommendedName>
</protein>
<proteinExistence type="predicted"/>
<dbReference type="AlphaFoldDB" id="A0AAV8Q9S8"/>
<keyword evidence="3" id="KW-1185">Reference proteome</keyword>
<evidence type="ECO:0000313" key="2">
    <source>
        <dbReference type="EMBL" id="KAJ8467869.1"/>
    </source>
</evidence>
<feature type="region of interest" description="Disordered" evidence="1">
    <location>
        <begin position="96"/>
        <end position="151"/>
    </location>
</feature>
<organism evidence="2 3">
    <name type="scientific">Ensete ventricosum</name>
    <name type="common">Abyssinian banana</name>
    <name type="synonym">Musa ensete</name>
    <dbReference type="NCBI Taxonomy" id="4639"/>
    <lineage>
        <taxon>Eukaryota</taxon>
        <taxon>Viridiplantae</taxon>
        <taxon>Streptophyta</taxon>
        <taxon>Embryophyta</taxon>
        <taxon>Tracheophyta</taxon>
        <taxon>Spermatophyta</taxon>
        <taxon>Magnoliopsida</taxon>
        <taxon>Liliopsida</taxon>
        <taxon>Zingiberales</taxon>
        <taxon>Musaceae</taxon>
        <taxon>Ensete</taxon>
    </lineage>
</organism>
<accession>A0AAV8Q9S8</accession>
<evidence type="ECO:0000256" key="1">
    <source>
        <dbReference type="SAM" id="MobiDB-lite"/>
    </source>
</evidence>
<evidence type="ECO:0008006" key="4">
    <source>
        <dbReference type="Google" id="ProtNLM"/>
    </source>
</evidence>
<dbReference type="Proteomes" id="UP001222027">
    <property type="component" value="Unassembled WGS sequence"/>
</dbReference>
<comment type="caution">
    <text evidence="2">The sequence shown here is derived from an EMBL/GenBank/DDBJ whole genome shotgun (WGS) entry which is preliminary data.</text>
</comment>
<evidence type="ECO:0000313" key="3">
    <source>
        <dbReference type="Proteomes" id="UP001222027"/>
    </source>
</evidence>
<sequence length="362" mass="39975">MLDWMLKTASYKSGFCSTAAVAAGRSPGLHPVQSPQPVDDGAEPGAERHHRRHPQVLRIAPPRPAQRHPQHLPLKQLPDLLPRRWMRPQEVRPLVRGAPHQHPRRPVEAHDHHHPVHRANRYLQQPPPQRSRTCKTISQEDAIERRDLGGGNHYEEAVEVLRAGVGDPTAADGAIGGGIGEGPLADGADTVAEGGRVYGHHRAIGRCPWILRRRRRRSVGRHGAPTCPRDEFWSGFGPLGHGNLGGPAKGRMVVAAVQIDKQPPNPLIDFGPGLEISNWHSVRYITMREALQTCLDYFQGYRFCSDRLLQLWDCWGLFVPLGVPKPEAISLALSFPIPSVHIKILLTIIPCSQDLPTAAGSD</sequence>
<feature type="compositionally biased region" description="Basic and acidic residues" evidence="1">
    <location>
        <begin position="142"/>
        <end position="151"/>
    </location>
</feature>
<gene>
    <name evidence="2" type="ORF">OPV22_030421</name>
</gene>
<dbReference type="EMBL" id="JAQQAF010000008">
    <property type="protein sequence ID" value="KAJ8467869.1"/>
    <property type="molecule type" value="Genomic_DNA"/>
</dbReference>